<evidence type="ECO:0000313" key="1">
    <source>
        <dbReference type="EMBL" id="HHJ63741.1"/>
    </source>
</evidence>
<dbReference type="AlphaFoldDB" id="A0A7C5QE05"/>
<sequence length="114" mass="12809">MSRRVLGFLLAVCLFGVFTVKGGYPDVLCIHYQEGVVHVEKEHPELPGDEKELHVKLLPDASLKVCKLTIDEFADTRSSFDVTTFKRWATILPPLRTPPPGSEHSLIKTVRLII</sequence>
<dbReference type="Proteomes" id="UP000885792">
    <property type="component" value="Unassembled WGS sequence"/>
</dbReference>
<proteinExistence type="predicted"/>
<accession>A0A7C5QE05</accession>
<gene>
    <name evidence="1" type="ORF">ENJ61_02435</name>
</gene>
<comment type="caution">
    <text evidence="1">The sequence shown here is derived from an EMBL/GenBank/DDBJ whole genome shotgun (WGS) entry which is preliminary data.</text>
</comment>
<organism evidence="1">
    <name type="scientific">Aquifex aeolicus</name>
    <dbReference type="NCBI Taxonomy" id="63363"/>
    <lineage>
        <taxon>Bacteria</taxon>
        <taxon>Pseudomonadati</taxon>
        <taxon>Aquificota</taxon>
        <taxon>Aquificia</taxon>
        <taxon>Aquificales</taxon>
        <taxon>Aquificaceae</taxon>
        <taxon>Aquifex</taxon>
    </lineage>
</organism>
<name>A0A7C5QE05_AQUAO</name>
<protein>
    <submittedName>
        <fullName evidence="1">Uncharacterized protein</fullName>
    </submittedName>
</protein>
<dbReference type="EMBL" id="DRNB01000090">
    <property type="protein sequence ID" value="HHJ63741.1"/>
    <property type="molecule type" value="Genomic_DNA"/>
</dbReference>
<reference evidence="1" key="1">
    <citation type="journal article" date="2020" name="mSystems">
        <title>Genome- and Community-Level Interaction Insights into Carbon Utilization and Element Cycling Functions of Hydrothermarchaeota in Hydrothermal Sediment.</title>
        <authorList>
            <person name="Zhou Z."/>
            <person name="Liu Y."/>
            <person name="Xu W."/>
            <person name="Pan J."/>
            <person name="Luo Z.H."/>
            <person name="Li M."/>
        </authorList>
    </citation>
    <scope>NUCLEOTIDE SEQUENCE [LARGE SCALE GENOMIC DNA]</scope>
    <source>
        <strain evidence="1">HyVt-501</strain>
    </source>
</reference>